<reference evidence="2 3" key="1">
    <citation type="submission" date="2022-09" db="EMBL/GenBank/DDBJ databases">
        <authorList>
            <person name="Giprobiosintez L."/>
        </authorList>
    </citation>
    <scope>NUCLEOTIDE SEQUENCE [LARGE SCALE GENOMIC DNA]</scope>
    <source>
        <strain evidence="3">VKPM-B-12549 (GBS-15)</strain>
    </source>
</reference>
<sequence>MEVRRAVAADFAGVVDLQDRNLWSRVDPNDRGGGFLSNRFSQQQFEAIDDDVCVVVAVDDRTVVGFLCGSGMDAMRNNPLVHSMISADHGAMSPDSTCLGGPVCIDGRQRGKGLMGRLYDCLYRQLRGTRYKEVAVFIDETNIASMKAHEKIGFEVTNTFTHDGRKYLTLMKKFK</sequence>
<gene>
    <name evidence="2" type="ORF">N4J17_10055</name>
</gene>
<accession>A0ABZ2F153</accession>
<dbReference type="EC" id="2.3.1.-" evidence="2"/>
<keyword evidence="2" id="KW-0808">Transferase</keyword>
<keyword evidence="3" id="KW-1185">Reference proteome</keyword>
<evidence type="ECO:0000313" key="2">
    <source>
        <dbReference type="EMBL" id="WWF00822.1"/>
    </source>
</evidence>
<dbReference type="Pfam" id="PF00583">
    <property type="entry name" value="Acetyltransf_1"/>
    <property type="match status" value="1"/>
</dbReference>
<dbReference type="InterPro" id="IPR000182">
    <property type="entry name" value="GNAT_dom"/>
</dbReference>
<proteinExistence type="predicted"/>
<organism evidence="2 3">
    <name type="scientific">Methylococcus capsulatus</name>
    <dbReference type="NCBI Taxonomy" id="414"/>
    <lineage>
        <taxon>Bacteria</taxon>
        <taxon>Pseudomonadati</taxon>
        <taxon>Pseudomonadota</taxon>
        <taxon>Gammaproteobacteria</taxon>
        <taxon>Methylococcales</taxon>
        <taxon>Methylococcaceae</taxon>
        <taxon>Methylococcus</taxon>
    </lineage>
</organism>
<name>A0ABZ2F153_METCP</name>
<protein>
    <submittedName>
        <fullName evidence="2">GNAT family N-acetyltransferase</fullName>
        <ecNumber evidence="2">2.3.1.-</ecNumber>
    </submittedName>
</protein>
<keyword evidence="2" id="KW-0012">Acyltransferase</keyword>
<evidence type="ECO:0000313" key="3">
    <source>
        <dbReference type="Proteomes" id="UP001359308"/>
    </source>
</evidence>
<evidence type="ECO:0000259" key="1">
    <source>
        <dbReference type="PROSITE" id="PS51186"/>
    </source>
</evidence>
<dbReference type="GO" id="GO:0016746">
    <property type="term" value="F:acyltransferase activity"/>
    <property type="evidence" value="ECO:0007669"/>
    <property type="project" value="UniProtKB-KW"/>
</dbReference>
<feature type="domain" description="N-acetyltransferase" evidence="1">
    <location>
        <begin position="1"/>
        <end position="175"/>
    </location>
</feature>
<dbReference type="Gene3D" id="3.40.630.30">
    <property type="match status" value="1"/>
</dbReference>
<dbReference type="Proteomes" id="UP001359308">
    <property type="component" value="Chromosome"/>
</dbReference>
<dbReference type="SUPFAM" id="SSF55729">
    <property type="entry name" value="Acyl-CoA N-acyltransferases (Nat)"/>
    <property type="match status" value="1"/>
</dbReference>
<dbReference type="RefSeq" id="WP_198324115.1">
    <property type="nucleotide sequence ID" value="NZ_CP104311.1"/>
</dbReference>
<dbReference type="PROSITE" id="PS51186">
    <property type="entry name" value="GNAT"/>
    <property type="match status" value="1"/>
</dbReference>
<dbReference type="EMBL" id="CP104311">
    <property type="protein sequence ID" value="WWF00822.1"/>
    <property type="molecule type" value="Genomic_DNA"/>
</dbReference>
<dbReference type="InterPro" id="IPR016181">
    <property type="entry name" value="Acyl_CoA_acyltransferase"/>
</dbReference>